<organism evidence="1 2">
    <name type="scientific">Pristionchus entomophagus</name>
    <dbReference type="NCBI Taxonomy" id="358040"/>
    <lineage>
        <taxon>Eukaryota</taxon>
        <taxon>Metazoa</taxon>
        <taxon>Ecdysozoa</taxon>
        <taxon>Nematoda</taxon>
        <taxon>Chromadorea</taxon>
        <taxon>Rhabditida</taxon>
        <taxon>Rhabditina</taxon>
        <taxon>Diplogasteromorpha</taxon>
        <taxon>Diplogasteroidea</taxon>
        <taxon>Neodiplogasteridae</taxon>
        <taxon>Pristionchus</taxon>
    </lineage>
</organism>
<dbReference type="Pfam" id="PF19302">
    <property type="entry name" value="DUF5915"/>
    <property type="match status" value="1"/>
</dbReference>
<dbReference type="GO" id="GO:0006428">
    <property type="term" value="P:isoleucyl-tRNA aminoacylation"/>
    <property type="evidence" value="ECO:0007669"/>
    <property type="project" value="TreeGrafter"/>
</dbReference>
<feature type="non-terminal residue" evidence="1">
    <location>
        <position position="147"/>
    </location>
</feature>
<feature type="non-terminal residue" evidence="1">
    <location>
        <position position="1"/>
    </location>
</feature>
<gene>
    <name evidence="1" type="ORF">PENTCL1PPCAC_10526</name>
</gene>
<dbReference type="PANTHER" id="PTHR42780">
    <property type="entry name" value="SOLEUCYL-TRNA SYNTHETASE"/>
    <property type="match status" value="1"/>
</dbReference>
<keyword evidence="2" id="KW-1185">Reference proteome</keyword>
<proteinExistence type="predicted"/>
<evidence type="ECO:0000313" key="2">
    <source>
        <dbReference type="Proteomes" id="UP001432027"/>
    </source>
</evidence>
<accession>A0AAV5SYR3</accession>
<dbReference type="PANTHER" id="PTHR42780:SF1">
    <property type="entry name" value="ISOLEUCINE--TRNA LIGASE, CYTOPLASMIC"/>
    <property type="match status" value="1"/>
</dbReference>
<name>A0AAV5SYR3_9BILA</name>
<dbReference type="AlphaFoldDB" id="A0AAV5SYR3"/>
<dbReference type="Proteomes" id="UP001432027">
    <property type="component" value="Unassembled WGS sequence"/>
</dbReference>
<dbReference type="InterPro" id="IPR023586">
    <property type="entry name" value="Ile-tRNA-ligase_type2"/>
</dbReference>
<dbReference type="EMBL" id="BTSX01000003">
    <property type="protein sequence ID" value="GMS88351.1"/>
    <property type="molecule type" value="Genomic_DNA"/>
</dbReference>
<protein>
    <submittedName>
        <fullName evidence="1">Uncharacterized protein</fullName>
    </submittedName>
</protein>
<comment type="caution">
    <text evidence="1">The sequence shown here is derived from an EMBL/GenBank/DDBJ whole genome shotgun (WGS) entry which is preliminary data.</text>
</comment>
<dbReference type="GO" id="GO:0004822">
    <property type="term" value="F:isoleucine-tRNA ligase activity"/>
    <property type="evidence" value="ECO:0007669"/>
    <property type="project" value="InterPro"/>
</dbReference>
<reference evidence="1" key="1">
    <citation type="submission" date="2023-10" db="EMBL/GenBank/DDBJ databases">
        <title>Genome assembly of Pristionchus species.</title>
        <authorList>
            <person name="Yoshida K."/>
            <person name="Sommer R.J."/>
        </authorList>
    </citation>
    <scope>NUCLEOTIDE SEQUENCE</scope>
    <source>
        <strain evidence="1">RS0144</strain>
    </source>
</reference>
<sequence length="147" mass="16522">NGRSLQTPLRTVVVINRDQQFLADVDSLRSYLLLDTNVQNLVVSHERREYGVTLKAEPNFKLLGDQKRVADYLKKEVTEHELDRWNVAGKMTVHGLLLTSEEVAVTYAAIAGEGCEGFESASIANTIVMLDCKLDEELEKEGMIREV</sequence>
<evidence type="ECO:0000313" key="1">
    <source>
        <dbReference type="EMBL" id="GMS88351.1"/>
    </source>
</evidence>